<name>A0A069PI25_9BURK</name>
<dbReference type="RefSeq" id="WP_035940087.1">
    <property type="nucleotide sequence ID" value="NZ_CADFFX010000018.1"/>
</dbReference>
<reference evidence="2 3" key="1">
    <citation type="submission" date="2014-03" db="EMBL/GenBank/DDBJ databases">
        <title>Draft Genome Sequences of Four Burkholderia Strains.</title>
        <authorList>
            <person name="Liu X.Y."/>
            <person name="Li C.X."/>
            <person name="Xu J.H."/>
        </authorList>
    </citation>
    <scope>NUCLEOTIDE SEQUENCE [LARGE SCALE GENOMIC DNA]</scope>
    <source>
        <strain evidence="2 3">DSM 50014</strain>
    </source>
</reference>
<evidence type="ECO:0000256" key="1">
    <source>
        <dbReference type="SAM" id="SignalP"/>
    </source>
</evidence>
<keyword evidence="1" id="KW-0732">Signal</keyword>
<proteinExistence type="predicted"/>
<gene>
    <name evidence="2" type="ORF">BG61_27055</name>
</gene>
<organism evidence="2 3">
    <name type="scientific">Caballeronia glathei</name>
    <dbReference type="NCBI Taxonomy" id="60547"/>
    <lineage>
        <taxon>Bacteria</taxon>
        <taxon>Pseudomonadati</taxon>
        <taxon>Pseudomonadota</taxon>
        <taxon>Betaproteobacteria</taxon>
        <taxon>Burkholderiales</taxon>
        <taxon>Burkholderiaceae</taxon>
        <taxon>Caballeronia</taxon>
    </lineage>
</organism>
<keyword evidence="3" id="KW-1185">Reference proteome</keyword>
<evidence type="ECO:0000313" key="3">
    <source>
        <dbReference type="Proteomes" id="UP000027466"/>
    </source>
</evidence>
<comment type="caution">
    <text evidence="2">The sequence shown here is derived from an EMBL/GenBank/DDBJ whole genome shotgun (WGS) entry which is preliminary data.</text>
</comment>
<evidence type="ECO:0008006" key="4">
    <source>
        <dbReference type="Google" id="ProtNLM"/>
    </source>
</evidence>
<sequence length="117" mass="12162">MKYPALVTLAAACTLVLSACASQTDNNLMQTVPVGSGTSHLAIYPFVECVKPKWTSLAAKVRQYAPDSDGQILSVHGKGASDSVLILAEPSANGTGYTIYGDVVAASRYVALAHSCD</sequence>
<accession>A0A069PI25</accession>
<feature type="signal peptide" evidence="1">
    <location>
        <begin position="1"/>
        <end position="21"/>
    </location>
</feature>
<feature type="chain" id="PRO_5007372151" description="Lipoprotein" evidence="1">
    <location>
        <begin position="22"/>
        <end position="117"/>
    </location>
</feature>
<dbReference type="PROSITE" id="PS51257">
    <property type="entry name" value="PROKAR_LIPOPROTEIN"/>
    <property type="match status" value="1"/>
</dbReference>
<dbReference type="AlphaFoldDB" id="A0A069PI25"/>
<evidence type="ECO:0000313" key="2">
    <source>
        <dbReference type="EMBL" id="KDR40235.1"/>
    </source>
</evidence>
<dbReference type="EMBL" id="JFHC01000044">
    <property type="protein sequence ID" value="KDR40235.1"/>
    <property type="molecule type" value="Genomic_DNA"/>
</dbReference>
<protein>
    <recommendedName>
        <fullName evidence="4">Lipoprotein</fullName>
    </recommendedName>
</protein>
<dbReference type="Proteomes" id="UP000027466">
    <property type="component" value="Unassembled WGS sequence"/>
</dbReference>